<evidence type="ECO:0000313" key="3">
    <source>
        <dbReference type="Proteomes" id="UP000332933"/>
    </source>
</evidence>
<dbReference type="AlphaFoldDB" id="A0A485KNY5"/>
<keyword evidence="3" id="KW-1185">Reference proteome</keyword>
<protein>
    <submittedName>
        <fullName evidence="2">Aste57867_9697 protein</fullName>
    </submittedName>
</protein>
<evidence type="ECO:0000313" key="2">
    <source>
        <dbReference type="EMBL" id="VFT86576.1"/>
    </source>
</evidence>
<dbReference type="Proteomes" id="UP000332933">
    <property type="component" value="Unassembled WGS sequence"/>
</dbReference>
<accession>A0A485KNY5</accession>
<proteinExistence type="predicted"/>
<gene>
    <name evidence="2" type="primary">Aste57867_9697</name>
    <name evidence="1" type="ORF">As57867_009659</name>
    <name evidence="2" type="ORF">ASTE57867_9697</name>
</gene>
<sequence>MPVNKASCVVKKVAGEPNEEKYPCRLPQDMMMRVAFFIQDRDSFFRCLEAFVQTDALGNLQRVWNVVPSFKRWCLWPELRLLEVETNEDAADILAVAPFYPALIFDAADVLDAAVANLPQFPHLRTLELSCCRVHSMTPVMQYIRQSKLTSVVFEALQQHSDDAQEDGDDDEMRIILTTKHIQDLTYWFKHQPVESFRCVCLPHPSNVLPRRHAHAWPQLGPIDPTSHITFEATNFGADDMRNLTRGLMNSRVFSLGLNTNDGGLQVVQMCSLKPEFKILTWFGPI</sequence>
<organism evidence="2 3">
    <name type="scientific">Aphanomyces stellatus</name>
    <dbReference type="NCBI Taxonomy" id="120398"/>
    <lineage>
        <taxon>Eukaryota</taxon>
        <taxon>Sar</taxon>
        <taxon>Stramenopiles</taxon>
        <taxon>Oomycota</taxon>
        <taxon>Saprolegniomycetes</taxon>
        <taxon>Saprolegniales</taxon>
        <taxon>Verrucalvaceae</taxon>
        <taxon>Aphanomyces</taxon>
    </lineage>
</organism>
<reference evidence="2 3" key="1">
    <citation type="submission" date="2019-03" db="EMBL/GenBank/DDBJ databases">
        <authorList>
            <person name="Gaulin E."/>
            <person name="Dumas B."/>
        </authorList>
    </citation>
    <scope>NUCLEOTIDE SEQUENCE [LARGE SCALE GENOMIC DNA]</scope>
    <source>
        <strain evidence="2">CBS 568.67</strain>
    </source>
</reference>
<dbReference type="EMBL" id="CAADRA010005177">
    <property type="protein sequence ID" value="VFT86576.1"/>
    <property type="molecule type" value="Genomic_DNA"/>
</dbReference>
<reference evidence="1" key="2">
    <citation type="submission" date="2019-06" db="EMBL/GenBank/DDBJ databases">
        <title>Genomics analysis of Aphanomyces spp. identifies a new class of oomycete effector associated with host adaptation.</title>
        <authorList>
            <person name="Gaulin E."/>
        </authorList>
    </citation>
    <scope>NUCLEOTIDE SEQUENCE</scope>
    <source>
        <strain evidence="1">CBS 578.67</strain>
    </source>
</reference>
<dbReference type="EMBL" id="VJMH01005156">
    <property type="protein sequence ID" value="KAF0699770.1"/>
    <property type="molecule type" value="Genomic_DNA"/>
</dbReference>
<name>A0A485KNY5_9STRA</name>
<evidence type="ECO:0000313" key="1">
    <source>
        <dbReference type="EMBL" id="KAF0699770.1"/>
    </source>
</evidence>